<dbReference type="InterPro" id="IPR036388">
    <property type="entry name" value="WH-like_DNA-bd_sf"/>
</dbReference>
<dbReference type="PANTHER" id="PTHR30579">
    <property type="entry name" value="TRANSCRIPTIONAL REGULATOR"/>
    <property type="match status" value="1"/>
</dbReference>
<dbReference type="Gene3D" id="1.10.10.10">
    <property type="entry name" value="Winged helix-like DNA-binding domain superfamily/Winged helix DNA-binding domain"/>
    <property type="match status" value="1"/>
</dbReference>
<protein>
    <submittedName>
        <fullName evidence="6">LysR family transcriptional regulator</fullName>
    </submittedName>
</protein>
<keyword evidence="4" id="KW-0804">Transcription</keyword>
<dbReference type="PANTHER" id="PTHR30579:SF3">
    <property type="entry name" value="TRANSCRIPTIONAL REGULATORY PROTEIN"/>
    <property type="match status" value="1"/>
</dbReference>
<dbReference type="PROSITE" id="PS50931">
    <property type="entry name" value="HTH_LYSR"/>
    <property type="match status" value="1"/>
</dbReference>
<evidence type="ECO:0000259" key="5">
    <source>
        <dbReference type="PROSITE" id="PS50931"/>
    </source>
</evidence>
<feature type="domain" description="HTH lysR-type" evidence="5">
    <location>
        <begin position="10"/>
        <end position="61"/>
    </location>
</feature>
<reference evidence="6 7" key="1">
    <citation type="submission" date="2018-06" db="EMBL/GenBank/DDBJ databases">
        <title>Rhizobium wuzhouense sp. nov., isolated from roots of Oryza officinalis.</title>
        <authorList>
            <person name="Yuan T."/>
        </authorList>
    </citation>
    <scope>NUCLEOTIDE SEQUENCE [LARGE SCALE GENOMIC DNA]</scope>
    <source>
        <strain evidence="6 7">W44</strain>
    </source>
</reference>
<evidence type="ECO:0000256" key="3">
    <source>
        <dbReference type="ARBA" id="ARBA00023125"/>
    </source>
</evidence>
<keyword evidence="7" id="KW-1185">Reference proteome</keyword>
<dbReference type="InterPro" id="IPR000847">
    <property type="entry name" value="LysR_HTH_N"/>
</dbReference>
<evidence type="ECO:0000313" key="7">
    <source>
        <dbReference type="Proteomes" id="UP000247536"/>
    </source>
</evidence>
<dbReference type="InterPro" id="IPR036390">
    <property type="entry name" value="WH_DNA-bd_sf"/>
</dbReference>
<name>A0ABX5NWC2_9HYPH</name>
<evidence type="ECO:0000256" key="4">
    <source>
        <dbReference type="ARBA" id="ARBA00023163"/>
    </source>
</evidence>
<keyword evidence="2" id="KW-0805">Transcription regulation</keyword>
<evidence type="ECO:0000313" key="6">
    <source>
        <dbReference type="EMBL" id="PYB77475.1"/>
    </source>
</evidence>
<accession>A0ABX5NWC2</accession>
<evidence type="ECO:0000256" key="1">
    <source>
        <dbReference type="ARBA" id="ARBA00009437"/>
    </source>
</evidence>
<comment type="caution">
    <text evidence="6">The sequence shown here is derived from an EMBL/GenBank/DDBJ whole genome shotgun (WGS) entry which is preliminary data.</text>
</comment>
<dbReference type="Proteomes" id="UP000247536">
    <property type="component" value="Unassembled WGS sequence"/>
</dbReference>
<dbReference type="RefSeq" id="WP_110789909.1">
    <property type="nucleotide sequence ID" value="NZ_QJRY01000001.1"/>
</dbReference>
<evidence type="ECO:0000256" key="2">
    <source>
        <dbReference type="ARBA" id="ARBA00023015"/>
    </source>
</evidence>
<dbReference type="EMBL" id="QJRY01000001">
    <property type="protein sequence ID" value="PYB77475.1"/>
    <property type="molecule type" value="Genomic_DNA"/>
</dbReference>
<dbReference type="Pfam" id="PF00126">
    <property type="entry name" value="HTH_1"/>
    <property type="match status" value="1"/>
</dbReference>
<keyword evidence="3" id="KW-0238">DNA-binding</keyword>
<gene>
    <name evidence="6" type="ORF">DMY87_03720</name>
</gene>
<comment type="similarity">
    <text evidence="1">Belongs to the LysR transcriptional regulatory family.</text>
</comment>
<sequence length="291" mass="32771">MKDIAWDAYQLFIVIARQGGLTAAADATGLSPATLGRRMVELEQRLGRELFLRSQTGYRLTLDGGQLLEQLSELEAASRKVEEWRRGTGGQALVRISLGTWIAWLVAQNMHAIRTERDAFRIDMNVAEQRARLAHRESDIGIRAFEPEEPNLASVAAGEVAYAVYRARNRDWIGAEPWLAVDTENAVSNYLRWPHQNKPDRIVVTANRPRSLLDLVRAGAGMAILPCFVGDLDPTLERTGEEIAALRHRQWIVMNNDDRHRREIRIVVDRMAKLLGAHKDLLAGRRPSKTG</sequence>
<dbReference type="SUPFAM" id="SSF46785">
    <property type="entry name" value="Winged helix' DNA-binding domain"/>
    <property type="match status" value="1"/>
</dbReference>
<proteinExistence type="inferred from homology"/>
<dbReference type="InterPro" id="IPR050176">
    <property type="entry name" value="LTTR"/>
</dbReference>
<organism evidence="6 7">
    <name type="scientific">Rhizobium wuzhouense</name>
    <dbReference type="NCBI Taxonomy" id="1986026"/>
    <lineage>
        <taxon>Bacteria</taxon>
        <taxon>Pseudomonadati</taxon>
        <taxon>Pseudomonadota</taxon>
        <taxon>Alphaproteobacteria</taxon>
        <taxon>Hyphomicrobiales</taxon>
        <taxon>Rhizobiaceae</taxon>
        <taxon>Rhizobium/Agrobacterium group</taxon>
        <taxon>Rhizobium</taxon>
    </lineage>
</organism>
<dbReference type="SUPFAM" id="SSF53850">
    <property type="entry name" value="Periplasmic binding protein-like II"/>
    <property type="match status" value="1"/>
</dbReference>